<dbReference type="FunFam" id="2.60.40.10:FF:000370">
    <property type="entry name" value="CMRF35-like molecule 1"/>
    <property type="match status" value="1"/>
</dbReference>
<comment type="subcellular location">
    <subcellularLocation>
        <location evidence="1">Membrane</location>
    </subcellularLocation>
</comment>
<evidence type="ECO:0000256" key="2">
    <source>
        <dbReference type="ARBA" id="ARBA00022692"/>
    </source>
</evidence>
<evidence type="ECO:0000256" key="7">
    <source>
        <dbReference type="SAM" id="Phobius"/>
    </source>
</evidence>
<dbReference type="eggNOG" id="ENOG502S7MA">
    <property type="taxonomic scope" value="Eukaryota"/>
</dbReference>
<keyword evidence="5" id="KW-1015">Disulfide bond</keyword>
<name>A0A151N2X4_ALLMI</name>
<dbReference type="OrthoDB" id="9426888at2759"/>
<feature type="transmembrane region" description="Helical" evidence="7">
    <location>
        <begin position="175"/>
        <end position="197"/>
    </location>
</feature>
<feature type="chain" id="PRO_5007585690" evidence="8">
    <location>
        <begin position="19"/>
        <end position="297"/>
    </location>
</feature>
<dbReference type="Pfam" id="PF07686">
    <property type="entry name" value="V-set"/>
    <property type="match status" value="1"/>
</dbReference>
<evidence type="ECO:0000313" key="10">
    <source>
        <dbReference type="EMBL" id="KYO31108.1"/>
    </source>
</evidence>
<dbReference type="KEGG" id="amj:102569240"/>
<dbReference type="PANTHER" id="PTHR11860:SF87">
    <property type="entry name" value="CMRF35-LIKE MOLECULE 8"/>
    <property type="match status" value="1"/>
</dbReference>
<feature type="domain" description="Immunoglobulin" evidence="9">
    <location>
        <begin position="22"/>
        <end position="121"/>
    </location>
</feature>
<dbReference type="InterPro" id="IPR050671">
    <property type="entry name" value="CD300_family_receptors"/>
</dbReference>
<evidence type="ECO:0000256" key="1">
    <source>
        <dbReference type="ARBA" id="ARBA00004370"/>
    </source>
</evidence>
<dbReference type="GO" id="GO:0004888">
    <property type="term" value="F:transmembrane signaling receptor activity"/>
    <property type="evidence" value="ECO:0007669"/>
    <property type="project" value="TreeGrafter"/>
</dbReference>
<evidence type="ECO:0000256" key="5">
    <source>
        <dbReference type="ARBA" id="ARBA00023157"/>
    </source>
</evidence>
<dbReference type="CDD" id="cd05716">
    <property type="entry name" value="IgV_pIgR_like"/>
    <property type="match status" value="1"/>
</dbReference>
<feature type="compositionally biased region" description="Basic residues" evidence="6">
    <location>
        <begin position="285"/>
        <end position="297"/>
    </location>
</feature>
<dbReference type="Proteomes" id="UP000050525">
    <property type="component" value="Unassembled WGS sequence"/>
</dbReference>
<dbReference type="InterPro" id="IPR013783">
    <property type="entry name" value="Ig-like_fold"/>
</dbReference>
<organism evidence="10 11">
    <name type="scientific">Alligator mississippiensis</name>
    <name type="common">American alligator</name>
    <dbReference type="NCBI Taxonomy" id="8496"/>
    <lineage>
        <taxon>Eukaryota</taxon>
        <taxon>Metazoa</taxon>
        <taxon>Chordata</taxon>
        <taxon>Craniata</taxon>
        <taxon>Vertebrata</taxon>
        <taxon>Euteleostomi</taxon>
        <taxon>Archelosauria</taxon>
        <taxon>Archosauria</taxon>
        <taxon>Crocodylia</taxon>
        <taxon>Alligatoridae</taxon>
        <taxon>Alligatorinae</taxon>
        <taxon>Alligator</taxon>
    </lineage>
</organism>
<dbReference type="InterPro" id="IPR003599">
    <property type="entry name" value="Ig_sub"/>
</dbReference>
<evidence type="ECO:0000259" key="9">
    <source>
        <dbReference type="SMART" id="SM00409"/>
    </source>
</evidence>
<proteinExistence type="predicted"/>
<dbReference type="SUPFAM" id="SSF48726">
    <property type="entry name" value="Immunoglobulin"/>
    <property type="match status" value="1"/>
</dbReference>
<comment type="caution">
    <text evidence="10">The sequence shown here is derived from an EMBL/GenBank/DDBJ whole genome shotgun (WGS) entry which is preliminary data.</text>
</comment>
<dbReference type="SMART" id="SM00409">
    <property type="entry name" value="IG"/>
    <property type="match status" value="1"/>
</dbReference>
<dbReference type="AlphaFoldDB" id="A0A151N2X4"/>
<evidence type="ECO:0000256" key="3">
    <source>
        <dbReference type="ARBA" id="ARBA00022729"/>
    </source>
</evidence>
<protein>
    <submittedName>
        <fullName evidence="10">CMRF35-like molecule 1</fullName>
    </submittedName>
</protein>
<keyword evidence="11" id="KW-1185">Reference proteome</keyword>
<dbReference type="Gene3D" id="2.60.40.10">
    <property type="entry name" value="Immunoglobulins"/>
    <property type="match status" value="1"/>
</dbReference>
<feature type="region of interest" description="Disordered" evidence="6">
    <location>
        <begin position="255"/>
        <end position="297"/>
    </location>
</feature>
<evidence type="ECO:0000256" key="4">
    <source>
        <dbReference type="ARBA" id="ARBA00023136"/>
    </source>
</evidence>
<gene>
    <name evidence="10" type="primary">CD300LF</name>
    <name evidence="10" type="ORF">Y1Q_0016461</name>
</gene>
<evidence type="ECO:0000313" key="11">
    <source>
        <dbReference type="Proteomes" id="UP000050525"/>
    </source>
</evidence>
<keyword evidence="3 8" id="KW-0732">Signal</keyword>
<sequence>MVRIFLVWVWILFPGCWALTEPQKVNGTVGGSVLVSCQYSKDYRSYKKYWCRGDNWKLCSVDIQTTGSEEEVRQERLCIRDNHTLCIFTVTMKDLREEDDDTYWCGIEKFGIDLMFLVRVFILPAVPTSPPPDIATSTTSGKEETTDVDVSTIPDFTWAMGEAVNASTIDPVLHIMTPSILLVLFVIILIVVGLVRVSWKKKKDLKKTLQPQNKNFYLCKLKHEADPAQSDMYMNMPPTSSLSLPENDYENLQGMSQASPSTAKHPPAHQEAIYTNMCPGTARLNPRHQQAKRGRKK</sequence>
<accession>A0A151N2X4</accession>
<keyword evidence="2 7" id="KW-0812">Transmembrane</keyword>
<dbReference type="EMBL" id="AKHW03004113">
    <property type="protein sequence ID" value="KYO31108.1"/>
    <property type="molecule type" value="Genomic_DNA"/>
</dbReference>
<keyword evidence="7" id="KW-1133">Transmembrane helix</keyword>
<dbReference type="STRING" id="8496.A0A151N2X4"/>
<dbReference type="GO" id="GO:0005886">
    <property type="term" value="C:plasma membrane"/>
    <property type="evidence" value="ECO:0007669"/>
    <property type="project" value="TreeGrafter"/>
</dbReference>
<reference evidence="10 11" key="1">
    <citation type="journal article" date="2012" name="Genome Biol.">
        <title>Sequencing three crocodilian genomes to illuminate the evolution of archosaurs and amniotes.</title>
        <authorList>
            <person name="St John J.A."/>
            <person name="Braun E.L."/>
            <person name="Isberg S.R."/>
            <person name="Miles L.G."/>
            <person name="Chong A.Y."/>
            <person name="Gongora J."/>
            <person name="Dalzell P."/>
            <person name="Moran C."/>
            <person name="Bed'hom B."/>
            <person name="Abzhanov A."/>
            <person name="Burgess S.C."/>
            <person name="Cooksey A.M."/>
            <person name="Castoe T.A."/>
            <person name="Crawford N.G."/>
            <person name="Densmore L.D."/>
            <person name="Drew J.C."/>
            <person name="Edwards S.V."/>
            <person name="Faircloth B.C."/>
            <person name="Fujita M.K."/>
            <person name="Greenwold M.J."/>
            <person name="Hoffmann F.G."/>
            <person name="Howard J.M."/>
            <person name="Iguchi T."/>
            <person name="Janes D.E."/>
            <person name="Khan S.Y."/>
            <person name="Kohno S."/>
            <person name="de Koning A.J."/>
            <person name="Lance S.L."/>
            <person name="McCarthy F.M."/>
            <person name="McCormack J.E."/>
            <person name="Merchant M.E."/>
            <person name="Peterson D.G."/>
            <person name="Pollock D.D."/>
            <person name="Pourmand N."/>
            <person name="Raney B.J."/>
            <person name="Roessler K.A."/>
            <person name="Sanford J.R."/>
            <person name="Sawyer R.H."/>
            <person name="Schmidt C.J."/>
            <person name="Triplett E.W."/>
            <person name="Tuberville T.D."/>
            <person name="Venegas-Anaya M."/>
            <person name="Howard J.T."/>
            <person name="Jarvis E.D."/>
            <person name="Guillette L.J.Jr."/>
            <person name="Glenn T.C."/>
            <person name="Green R.E."/>
            <person name="Ray D.A."/>
        </authorList>
    </citation>
    <scope>NUCLEOTIDE SEQUENCE [LARGE SCALE GENOMIC DNA]</scope>
    <source>
        <strain evidence="10">KSC_2009_1</strain>
    </source>
</reference>
<feature type="signal peptide" evidence="8">
    <location>
        <begin position="1"/>
        <end position="18"/>
    </location>
</feature>
<dbReference type="InterPro" id="IPR013106">
    <property type="entry name" value="Ig_V-set"/>
</dbReference>
<dbReference type="PANTHER" id="PTHR11860">
    <property type="entry name" value="POLYMERIC-IMMUNOGLOBULIN RECEPTOR"/>
    <property type="match status" value="1"/>
</dbReference>
<dbReference type="InterPro" id="IPR036179">
    <property type="entry name" value="Ig-like_dom_sf"/>
</dbReference>
<evidence type="ECO:0000256" key="8">
    <source>
        <dbReference type="SAM" id="SignalP"/>
    </source>
</evidence>
<evidence type="ECO:0000256" key="6">
    <source>
        <dbReference type="SAM" id="MobiDB-lite"/>
    </source>
</evidence>
<keyword evidence="4 7" id="KW-0472">Membrane</keyword>